<organism evidence="1 2">
    <name type="scientific">Nitrospirillum viridazoti CBAmc</name>
    <dbReference type="NCBI Taxonomy" id="1441467"/>
    <lineage>
        <taxon>Bacteria</taxon>
        <taxon>Pseudomonadati</taxon>
        <taxon>Pseudomonadota</taxon>
        <taxon>Alphaproteobacteria</taxon>
        <taxon>Rhodospirillales</taxon>
        <taxon>Azospirillaceae</taxon>
        <taxon>Nitrospirillum</taxon>
        <taxon>Nitrospirillum viridazoti</taxon>
    </lineage>
</organism>
<sequence>MHKQPFPFLERRVFDKALQFVNRGIQERKSSFHPIDKTSLIRLLLKTIDLSLVFLHLKMMTSTYTIANQTKKTIFKQEDMADPEFILCST</sequence>
<accession>A0A248JXE1</accession>
<evidence type="ECO:0000313" key="1">
    <source>
        <dbReference type="EMBL" id="ASG23249.1"/>
    </source>
</evidence>
<name>A0A248JXE1_9PROT</name>
<dbReference type="Proteomes" id="UP000197153">
    <property type="component" value="Chromosome 2"/>
</dbReference>
<keyword evidence="2" id="KW-1185">Reference proteome</keyword>
<protein>
    <submittedName>
        <fullName evidence="1">Uncharacterized protein</fullName>
    </submittedName>
</protein>
<gene>
    <name evidence="1" type="ORF">Y958_20680</name>
</gene>
<dbReference type="KEGG" id="nao:Y958_20680"/>
<dbReference type="EMBL" id="CP022111">
    <property type="protein sequence ID" value="ASG23249.1"/>
    <property type="molecule type" value="Genomic_DNA"/>
</dbReference>
<reference evidence="1 2" key="1">
    <citation type="submission" date="2017-06" db="EMBL/GenBank/DDBJ databases">
        <title>Complete genome sequence of Nitrospirillum amazonense strain CBAmC, an endophytic nitrogen-fixing and plant growth-promoting bacterium, isolated from sugarcane.</title>
        <authorList>
            <person name="Schwab S."/>
            <person name="dos Santos Teixeira K.R."/>
            <person name="Simoes Araujo J.L."/>
            <person name="Soares Vidal M."/>
            <person name="Borges de Freitas H.R."/>
            <person name="Rivello Crivelaro A.L."/>
            <person name="Bueno de Camargo Nunes A."/>
            <person name="dos Santos C.M."/>
            <person name="Palmeira da Silva Rosa D."/>
            <person name="da Silva Padilha D."/>
            <person name="da Silva E."/>
            <person name="Araujo Terra L."/>
            <person name="Soares Mendes V."/>
            <person name="Farinelli L."/>
            <person name="Magalhaes Cruz L."/>
            <person name="Baldani J.I."/>
        </authorList>
    </citation>
    <scope>NUCLEOTIDE SEQUENCE [LARGE SCALE GENOMIC DNA]</scope>
    <source>
        <strain evidence="1 2">CBAmC</strain>
    </source>
</reference>
<dbReference type="AlphaFoldDB" id="A0A248JXE1"/>
<evidence type="ECO:0000313" key="2">
    <source>
        <dbReference type="Proteomes" id="UP000197153"/>
    </source>
</evidence>
<proteinExistence type="predicted"/>